<dbReference type="InterPro" id="IPR039900">
    <property type="entry name" value="Pat1-like"/>
</dbReference>
<dbReference type="AlphaFoldDB" id="A0AAN8J0C4"/>
<evidence type="ECO:0000256" key="3">
    <source>
        <dbReference type="ARBA" id="ARBA00009138"/>
    </source>
</evidence>
<name>A0AAN8J0C4_PATCE</name>
<dbReference type="EMBL" id="JAZGQO010000015">
    <property type="protein sequence ID" value="KAK6169429.1"/>
    <property type="molecule type" value="Genomic_DNA"/>
</dbReference>
<protein>
    <recommendedName>
        <fullName evidence="8">mRNA decay factor PAT1 domain-containing protein</fullName>
    </recommendedName>
</protein>
<keyword evidence="5" id="KW-0694">RNA-binding</keyword>
<proteinExistence type="inferred from homology"/>
<keyword evidence="10" id="KW-1185">Reference proteome</keyword>
<feature type="region of interest" description="Disordered" evidence="7">
    <location>
        <begin position="58"/>
        <end position="96"/>
    </location>
</feature>
<organism evidence="9 10">
    <name type="scientific">Patella caerulea</name>
    <name type="common">Rayed Mediterranean limpet</name>
    <dbReference type="NCBI Taxonomy" id="87958"/>
    <lineage>
        <taxon>Eukaryota</taxon>
        <taxon>Metazoa</taxon>
        <taxon>Spiralia</taxon>
        <taxon>Lophotrochozoa</taxon>
        <taxon>Mollusca</taxon>
        <taxon>Gastropoda</taxon>
        <taxon>Patellogastropoda</taxon>
        <taxon>Patelloidea</taxon>
        <taxon>Patellidae</taxon>
        <taxon>Patella</taxon>
    </lineage>
</organism>
<dbReference type="InterPro" id="IPR019167">
    <property type="entry name" value="PAT1_dom"/>
</dbReference>
<dbReference type="Pfam" id="PF09770">
    <property type="entry name" value="PAT1"/>
    <property type="match status" value="1"/>
</dbReference>
<dbReference type="GO" id="GO:0003723">
    <property type="term" value="F:RNA binding"/>
    <property type="evidence" value="ECO:0007669"/>
    <property type="project" value="UniProtKB-KW"/>
</dbReference>
<feature type="domain" description="mRNA decay factor PAT1" evidence="8">
    <location>
        <begin position="530"/>
        <end position="742"/>
    </location>
</feature>
<comment type="subcellular location">
    <subcellularLocation>
        <location evidence="2">Cytoplasm</location>
        <location evidence="2">P-body</location>
    </subcellularLocation>
    <subcellularLocation>
        <location evidence="1">Nucleus</location>
    </subcellularLocation>
</comment>
<reference evidence="9 10" key="1">
    <citation type="submission" date="2024-01" db="EMBL/GenBank/DDBJ databases">
        <title>The genome of the rayed Mediterranean limpet Patella caerulea (Linnaeus, 1758).</title>
        <authorList>
            <person name="Anh-Thu Weber A."/>
            <person name="Halstead-Nussloch G."/>
        </authorList>
    </citation>
    <scope>NUCLEOTIDE SEQUENCE [LARGE SCALE GENOMIC DNA]</scope>
    <source>
        <strain evidence="9">AATW-2023a</strain>
        <tissue evidence="9">Whole specimen</tissue>
    </source>
</reference>
<dbReference type="PANTHER" id="PTHR21551:SF0">
    <property type="entry name" value="PROTEIN ASSOCIATED WITH TOPO II RELATED-1, ISOFORM A"/>
    <property type="match status" value="1"/>
</dbReference>
<evidence type="ECO:0000256" key="1">
    <source>
        <dbReference type="ARBA" id="ARBA00004123"/>
    </source>
</evidence>
<accession>A0AAN8J0C4</accession>
<dbReference type="PANTHER" id="PTHR21551">
    <property type="entry name" value="TOPOISOMERASE II-ASSOCIATED PROTEIN PAT1"/>
    <property type="match status" value="1"/>
</dbReference>
<evidence type="ECO:0000256" key="4">
    <source>
        <dbReference type="ARBA" id="ARBA00022490"/>
    </source>
</evidence>
<keyword evidence="6" id="KW-0539">Nucleus</keyword>
<dbReference type="GO" id="GO:0005634">
    <property type="term" value="C:nucleus"/>
    <property type="evidence" value="ECO:0007669"/>
    <property type="project" value="UniProtKB-SubCell"/>
</dbReference>
<sequence length="812" mass="92269">MTKMQVVGKSSFPLLGGKGELTPTSSELMSAPEEEEDFDILNDETFGDGVDEHFDWEEEHERMAEELDSFSDSRQNGNKTKDSGFDTAEKSYRSQEEYLEQSISQLVVDDEEDLEDPAILNASRNRPIPQSHKARLEDLFGPSSPPAFLDTEHLVSPSSKDIWRYSRAEEALNKQRNNKQSNYKIPTIIERRNIIPQSPMIPPQAHTLEEIEKRMMSKPRVVTAEELERQMRGETTPSAKASGMMMQGQRYTTPVQIPPQPMVSPLSHASPYHRHIQPPHGFSPITQMYPDGRNSPLHQILASGRITPTGNMSPIPHRQSPVFGMTSNSPLGRSITPPHPLRMSPLSHSPLQNHIMTNINQHQSAMLANAMTQNRNFSNTGNVPQARGQGQYGSQNGPRGNHPYPDRYGNQSSPVRPYNKNHQRFQGPSYNRDYYYRPAHEQPRDGRSTDDFAGLMTQKEKDWIIKIQLMQLQTENPYIDDYYYTNFTINKKNKELRRQQEVNGVTTEEQQLLIPHLVKIEQKTYSPAQFEGSLGRLTTASVHNPRQIINITRRASIGGEEGQNVSKELRKIRQLLMDIEKGYNILLDIDDLEKQVLALTPESRKPLNEARKEKIVNLLEYFTHSDNPDNFLQIISVRKGRKLLSRVLPLLDTSQTEVLMSIILSHLPNLAKKDSEEGTGQLCESVTRAIATCNLNMLVKFAGQIQKEYHEEQSLKLVFQNKLGSTLLCCMLKQGEVIYQNTSPVDMDNQLQTSWCNFVEKFVESLASVSFESIATPICLQPNIAKHLDRFINKKLVAGVEEKLNLFTTAQS</sequence>
<dbReference type="Proteomes" id="UP001347796">
    <property type="component" value="Unassembled WGS sequence"/>
</dbReference>
<evidence type="ECO:0000313" key="9">
    <source>
        <dbReference type="EMBL" id="KAK6169429.1"/>
    </source>
</evidence>
<evidence type="ECO:0000256" key="5">
    <source>
        <dbReference type="ARBA" id="ARBA00022884"/>
    </source>
</evidence>
<feature type="compositionally biased region" description="Basic and acidic residues" evidence="7">
    <location>
        <begin position="79"/>
        <end position="96"/>
    </location>
</feature>
<dbReference type="GO" id="GO:0000290">
    <property type="term" value="P:deadenylation-dependent decapping of nuclear-transcribed mRNA"/>
    <property type="evidence" value="ECO:0007669"/>
    <property type="project" value="InterPro"/>
</dbReference>
<evidence type="ECO:0000256" key="6">
    <source>
        <dbReference type="ARBA" id="ARBA00023242"/>
    </source>
</evidence>
<dbReference type="GO" id="GO:0033962">
    <property type="term" value="P:P-body assembly"/>
    <property type="evidence" value="ECO:0007669"/>
    <property type="project" value="TreeGrafter"/>
</dbReference>
<evidence type="ECO:0000259" key="8">
    <source>
        <dbReference type="Pfam" id="PF09770"/>
    </source>
</evidence>
<feature type="region of interest" description="Disordered" evidence="7">
    <location>
        <begin position="1"/>
        <end position="36"/>
    </location>
</feature>
<comment type="similarity">
    <text evidence="3">Belongs to the PAT1 family.</text>
</comment>
<keyword evidence="4" id="KW-0963">Cytoplasm</keyword>
<comment type="caution">
    <text evidence="9">The sequence shown here is derived from an EMBL/GenBank/DDBJ whole genome shotgun (WGS) entry which is preliminary data.</text>
</comment>
<gene>
    <name evidence="9" type="ORF">SNE40_020486</name>
</gene>
<feature type="region of interest" description="Disordered" evidence="7">
    <location>
        <begin position="375"/>
        <end position="418"/>
    </location>
</feature>
<evidence type="ECO:0000256" key="2">
    <source>
        <dbReference type="ARBA" id="ARBA00004201"/>
    </source>
</evidence>
<evidence type="ECO:0000256" key="7">
    <source>
        <dbReference type="SAM" id="MobiDB-lite"/>
    </source>
</evidence>
<dbReference type="GO" id="GO:0000932">
    <property type="term" value="C:P-body"/>
    <property type="evidence" value="ECO:0007669"/>
    <property type="project" value="UniProtKB-SubCell"/>
</dbReference>
<evidence type="ECO:0000313" key="10">
    <source>
        <dbReference type="Proteomes" id="UP001347796"/>
    </source>
</evidence>